<evidence type="ECO:0000256" key="3">
    <source>
        <dbReference type="ARBA" id="ARBA00022676"/>
    </source>
</evidence>
<feature type="binding site" evidence="9">
    <location>
        <position position="105"/>
    </location>
    <ligand>
        <name>anthranilate</name>
        <dbReference type="ChEBI" id="CHEBI:16567"/>
        <label>1</label>
    </ligand>
</feature>
<dbReference type="EC" id="2.4.2.18" evidence="9"/>
<dbReference type="HAMAP" id="MF_00211">
    <property type="entry name" value="TrpD"/>
    <property type="match status" value="1"/>
</dbReference>
<name>A0A2M9CQ42_9CELL</name>
<keyword evidence="6 9" id="KW-0057">Aromatic amino acid biosynthesis</keyword>
<dbReference type="PANTHER" id="PTHR43285">
    <property type="entry name" value="ANTHRANILATE PHOSPHORIBOSYLTRANSFERASE"/>
    <property type="match status" value="1"/>
</dbReference>
<dbReference type="SUPFAM" id="SSF47648">
    <property type="entry name" value="Nucleoside phosphorylase/phosphoribosyltransferase N-terminal domain"/>
    <property type="match status" value="1"/>
</dbReference>
<comment type="caution">
    <text evidence="13">The sequence shown here is derived from an EMBL/GenBank/DDBJ whole genome shotgun (WGS) entry which is preliminary data.</text>
</comment>
<dbReference type="GO" id="GO:0005829">
    <property type="term" value="C:cytosol"/>
    <property type="evidence" value="ECO:0007669"/>
    <property type="project" value="TreeGrafter"/>
</dbReference>
<dbReference type="Gene3D" id="3.40.1030.10">
    <property type="entry name" value="Nucleoside phosphorylase/phosphoribosyltransferase catalytic domain"/>
    <property type="match status" value="1"/>
</dbReference>
<dbReference type="NCBIfam" id="TIGR01245">
    <property type="entry name" value="trpD"/>
    <property type="match status" value="1"/>
</dbReference>
<dbReference type="InterPro" id="IPR017459">
    <property type="entry name" value="Glycosyl_Trfase_fam3_N_dom"/>
</dbReference>
<keyword evidence="5 9" id="KW-0822">Tryptophan biosynthesis</keyword>
<proteinExistence type="inferred from homology"/>
<comment type="similarity">
    <text evidence="9">Belongs to the anthranilate phosphoribosyltransferase family.</text>
</comment>
<dbReference type="InterPro" id="IPR005940">
    <property type="entry name" value="Anthranilate_Pribosyl_Tfrase"/>
</dbReference>
<feature type="domain" description="Glycosyl transferase family 3 N-terminal" evidence="12">
    <location>
        <begin position="30"/>
        <end position="91"/>
    </location>
</feature>
<evidence type="ECO:0000313" key="14">
    <source>
        <dbReference type="Proteomes" id="UP000231693"/>
    </source>
</evidence>
<feature type="binding site" evidence="9">
    <location>
        <position position="105"/>
    </location>
    <ligand>
        <name>5-phospho-alpha-D-ribose 1-diphosphate</name>
        <dbReference type="ChEBI" id="CHEBI:58017"/>
    </ligand>
</feature>
<dbReference type="GO" id="GO:0000287">
    <property type="term" value="F:magnesium ion binding"/>
    <property type="evidence" value="ECO:0007669"/>
    <property type="project" value="UniProtKB-UniRule"/>
</dbReference>
<dbReference type="Pfam" id="PF00591">
    <property type="entry name" value="Glycos_transf_3"/>
    <property type="match status" value="1"/>
</dbReference>
<dbReference type="InterPro" id="IPR036320">
    <property type="entry name" value="Glycosyl_Trfase_fam3_N_dom_sf"/>
</dbReference>
<protein>
    <recommendedName>
        <fullName evidence="9">Anthranilate phosphoribosyltransferase</fullName>
        <ecNumber evidence="9">2.4.2.18</ecNumber>
    </recommendedName>
</protein>
<feature type="binding site" evidence="9">
    <location>
        <position position="250"/>
    </location>
    <ligand>
        <name>Mg(2+)</name>
        <dbReference type="ChEBI" id="CHEBI:18420"/>
        <label>2</label>
    </ligand>
</feature>
<comment type="caution">
    <text evidence="9">Lacks conserved residue(s) required for the propagation of feature annotation.</text>
</comment>
<feature type="binding site" evidence="9">
    <location>
        <position position="113"/>
    </location>
    <ligand>
        <name>5-phospho-alpha-D-ribose 1-diphosphate</name>
        <dbReference type="ChEBI" id="CHEBI:58017"/>
    </ligand>
</feature>
<dbReference type="GO" id="GO:0004048">
    <property type="term" value="F:anthranilate phosphoribosyltransferase activity"/>
    <property type="evidence" value="ECO:0007669"/>
    <property type="project" value="UniProtKB-UniRule"/>
</dbReference>
<keyword evidence="4 9" id="KW-0808">Transferase</keyword>
<dbReference type="Gene3D" id="1.20.970.10">
    <property type="entry name" value="Transferase, Pyrimidine Nucleoside Phosphorylase, Chain C"/>
    <property type="match status" value="1"/>
</dbReference>
<keyword evidence="9" id="KW-0460">Magnesium</keyword>
<comment type="cofactor">
    <cofactor evidence="9">
        <name>Mg(2+)</name>
        <dbReference type="ChEBI" id="CHEBI:18420"/>
    </cofactor>
    <text evidence="9">Binds 2 magnesium ions per monomer.</text>
</comment>
<organism evidence="13 14">
    <name type="scientific">Sediminihabitans luteus</name>
    <dbReference type="NCBI Taxonomy" id="1138585"/>
    <lineage>
        <taxon>Bacteria</taxon>
        <taxon>Bacillati</taxon>
        <taxon>Actinomycetota</taxon>
        <taxon>Actinomycetes</taxon>
        <taxon>Micrococcales</taxon>
        <taxon>Cellulomonadaceae</taxon>
        <taxon>Sediminihabitans</taxon>
    </lineage>
</organism>
<dbReference type="PANTHER" id="PTHR43285:SF2">
    <property type="entry name" value="ANTHRANILATE PHOSPHORIBOSYLTRANSFERASE"/>
    <property type="match status" value="1"/>
</dbReference>
<evidence type="ECO:0000256" key="10">
    <source>
        <dbReference type="SAM" id="MobiDB-lite"/>
    </source>
</evidence>
<evidence type="ECO:0000256" key="1">
    <source>
        <dbReference type="ARBA" id="ARBA00004907"/>
    </source>
</evidence>
<feature type="binding site" evidence="9">
    <location>
        <position position="145"/>
    </location>
    <ligand>
        <name>5-phospho-alpha-D-ribose 1-diphosphate</name>
        <dbReference type="ChEBI" id="CHEBI:58017"/>
    </ligand>
</feature>
<dbReference type="UniPathway" id="UPA00035">
    <property type="reaction ID" value="UER00041"/>
</dbReference>
<feature type="binding site" evidence="9">
    <location>
        <position position="250"/>
    </location>
    <ligand>
        <name>Mg(2+)</name>
        <dbReference type="ChEBI" id="CHEBI:18420"/>
        <label>1</label>
    </ligand>
</feature>
<evidence type="ECO:0000256" key="6">
    <source>
        <dbReference type="ARBA" id="ARBA00023141"/>
    </source>
</evidence>
<keyword evidence="3 9" id="KW-0328">Glycosyltransferase</keyword>
<dbReference type="EMBL" id="PGFE01000002">
    <property type="protein sequence ID" value="PJJ74050.1"/>
    <property type="molecule type" value="Genomic_DNA"/>
</dbReference>
<evidence type="ECO:0000256" key="7">
    <source>
        <dbReference type="ARBA" id="ARBA00052328"/>
    </source>
</evidence>
<gene>
    <name evidence="9" type="primary">trpD</name>
    <name evidence="13" type="ORF">CLV28_1539</name>
</gene>
<dbReference type="SUPFAM" id="SSF52418">
    <property type="entry name" value="Nucleoside phosphorylase/phosphoribosyltransferase catalytic domain"/>
    <property type="match status" value="1"/>
</dbReference>
<evidence type="ECO:0000313" key="13">
    <source>
        <dbReference type="EMBL" id="PJJ74050.1"/>
    </source>
</evidence>
<dbReference type="Proteomes" id="UP000231693">
    <property type="component" value="Unassembled WGS sequence"/>
</dbReference>
<evidence type="ECO:0000256" key="5">
    <source>
        <dbReference type="ARBA" id="ARBA00022822"/>
    </source>
</evidence>
<dbReference type="InterPro" id="IPR000312">
    <property type="entry name" value="Glycosyl_Trfase_fam3"/>
</dbReference>
<evidence type="ECO:0000256" key="9">
    <source>
        <dbReference type="HAMAP-Rule" id="MF_00211"/>
    </source>
</evidence>
<feature type="compositionally biased region" description="Low complexity" evidence="10">
    <location>
        <begin position="1"/>
        <end position="16"/>
    </location>
</feature>
<evidence type="ECO:0000259" key="11">
    <source>
        <dbReference type="Pfam" id="PF00591"/>
    </source>
</evidence>
<feature type="binding site" evidence="9">
    <location>
        <position position="117"/>
    </location>
    <ligand>
        <name>Mg(2+)</name>
        <dbReference type="ChEBI" id="CHEBI:18420"/>
        <label>1</label>
    </ligand>
</feature>
<keyword evidence="2 9" id="KW-0028">Amino-acid biosynthesis</keyword>
<dbReference type="GO" id="GO:0000162">
    <property type="term" value="P:L-tryptophan biosynthetic process"/>
    <property type="evidence" value="ECO:0007669"/>
    <property type="project" value="UniProtKB-UniRule"/>
</dbReference>
<reference evidence="13 14" key="1">
    <citation type="submission" date="2017-11" db="EMBL/GenBank/DDBJ databases">
        <title>Genomic Encyclopedia of Archaeal and Bacterial Type Strains, Phase II (KMG-II): From Individual Species to Whole Genera.</title>
        <authorList>
            <person name="Goeker M."/>
        </authorList>
    </citation>
    <scope>NUCLEOTIDE SEQUENCE [LARGE SCALE GENOMIC DNA]</scope>
    <source>
        <strain evidence="13 14">DSM 25478</strain>
    </source>
</reference>
<feature type="binding site" evidence="9">
    <location>
        <begin position="108"/>
        <end position="109"/>
    </location>
    <ligand>
        <name>5-phospho-alpha-D-ribose 1-diphosphate</name>
        <dbReference type="ChEBI" id="CHEBI:58017"/>
    </ligand>
</feature>
<dbReference type="AlphaFoldDB" id="A0A2M9CQ42"/>
<comment type="similarity">
    <text evidence="8">In the C-terminal section; belongs to the anthranilate phosphoribosyltransferase family.</text>
</comment>
<dbReference type="Pfam" id="PF02885">
    <property type="entry name" value="Glycos_trans_3N"/>
    <property type="match status" value="1"/>
</dbReference>
<keyword evidence="9" id="KW-0479">Metal-binding</keyword>
<comment type="function">
    <text evidence="9">Catalyzes the transfer of the phosphoribosyl group of 5-phosphorylribose-1-pyrophosphate (PRPP) to anthranilate to yield N-(5'-phosphoribosyl)-anthranilate (PRA).</text>
</comment>
<comment type="catalytic activity">
    <reaction evidence="7 9">
        <text>N-(5-phospho-beta-D-ribosyl)anthranilate + diphosphate = 5-phospho-alpha-D-ribose 1-diphosphate + anthranilate</text>
        <dbReference type="Rhea" id="RHEA:11768"/>
        <dbReference type="ChEBI" id="CHEBI:16567"/>
        <dbReference type="ChEBI" id="CHEBI:18277"/>
        <dbReference type="ChEBI" id="CHEBI:33019"/>
        <dbReference type="ChEBI" id="CHEBI:58017"/>
        <dbReference type="EC" id="2.4.2.18"/>
    </reaction>
</comment>
<dbReference type="OrthoDB" id="9806430at2"/>
<feature type="region of interest" description="Disordered" evidence="10">
    <location>
        <begin position="1"/>
        <end position="25"/>
    </location>
</feature>
<feature type="binding site" evidence="9">
    <location>
        <position position="136"/>
    </location>
    <ligand>
        <name>anthranilate</name>
        <dbReference type="ChEBI" id="CHEBI:16567"/>
        <label>1</label>
    </ligand>
</feature>
<feature type="binding site" evidence="9">
    <location>
        <position position="249"/>
    </location>
    <ligand>
        <name>Mg(2+)</name>
        <dbReference type="ChEBI" id="CHEBI:18420"/>
        <label>2</label>
    </ligand>
</feature>
<evidence type="ECO:0000259" key="12">
    <source>
        <dbReference type="Pfam" id="PF02885"/>
    </source>
</evidence>
<evidence type="ECO:0000256" key="8">
    <source>
        <dbReference type="ARBA" id="ARBA00061188"/>
    </source>
</evidence>
<keyword evidence="14" id="KW-1185">Reference proteome</keyword>
<feature type="binding site" evidence="9">
    <location>
        <position position="191"/>
    </location>
    <ligand>
        <name>anthranilate</name>
        <dbReference type="ChEBI" id="CHEBI:16567"/>
        <label>2</label>
    </ligand>
</feature>
<evidence type="ECO:0000256" key="2">
    <source>
        <dbReference type="ARBA" id="ARBA00022605"/>
    </source>
</evidence>
<feature type="binding site" evidence="9">
    <location>
        <begin position="133"/>
        <end position="141"/>
    </location>
    <ligand>
        <name>5-phospho-alpha-D-ribose 1-diphosphate</name>
        <dbReference type="ChEBI" id="CHEBI:58017"/>
    </ligand>
</feature>
<dbReference type="InterPro" id="IPR035902">
    <property type="entry name" value="Nuc_phospho_transferase"/>
</dbReference>
<accession>A0A2M9CQ42</accession>
<comment type="subunit">
    <text evidence="9">Homodimer.</text>
</comment>
<feature type="domain" description="Glycosyl transferase family 3" evidence="11">
    <location>
        <begin position="99"/>
        <end position="357"/>
    </location>
</feature>
<feature type="binding site" evidence="9">
    <location>
        <begin position="115"/>
        <end position="118"/>
    </location>
    <ligand>
        <name>5-phospho-alpha-D-ribose 1-diphosphate</name>
        <dbReference type="ChEBI" id="CHEBI:58017"/>
    </ligand>
</feature>
<sequence>MSSPSPQTQVTTTPTTSDHDAGARADSWPDVLTDLVAGHDLTAARAAWAMDQVMAGEVAPTLLAGFLVALRSKGETVEELTGLADTMLAHARRFTVEGPSVDIVGTGGDRHRTVNVSSMAAFVVAGAGLQVVKHGNRAASSASGSADVLEQLGIRLDQTPERVQAIAGEAGITFCFAQVFHPSFRHTAAARKDLGIATAFNFLGPLTNPAQPRATAVGCADARMAPLMAGVLASRGGSALLFRGADGLDELAATSVSSVWEVRDGRVVAGELDAAADLGLDRITIDDLRGGSASENAQVARDVLAGATGPVRQTVVLNAAAAIVADGRLPGTVEGPLVARLEAAMRIAERSIDEGAAAATLERWARASSADSASS</sequence>
<evidence type="ECO:0000256" key="4">
    <source>
        <dbReference type="ARBA" id="ARBA00022679"/>
    </source>
</evidence>
<comment type="pathway">
    <text evidence="1 9">Amino-acid biosynthesis; L-tryptophan biosynthesis; L-tryptophan from chorismate: step 2/5.</text>
</comment>
<dbReference type="FunFam" id="3.40.1030.10:FF:000002">
    <property type="entry name" value="Anthranilate phosphoribosyltransferase"/>
    <property type="match status" value="1"/>
</dbReference>